<evidence type="ECO:0000313" key="10">
    <source>
        <dbReference type="Proteomes" id="UP000007798"/>
    </source>
</evidence>
<keyword evidence="10" id="KW-1185">Reference proteome</keyword>
<dbReference type="PANTHER" id="PTHR21143">
    <property type="entry name" value="INVERTEBRATE GUSTATORY RECEPTOR"/>
    <property type="match status" value="1"/>
</dbReference>
<name>B4NAP9_DROWI</name>
<keyword evidence="4 8" id="KW-1133">Transmembrane helix</keyword>
<gene>
    <name evidence="9" type="primary">Dwil\GK11756</name>
    <name evidence="9" type="ORF">Dwil_GK11756</name>
</gene>
<reference evidence="9 10" key="1">
    <citation type="journal article" date="2007" name="Nature">
        <title>Evolution of genes and genomes on the Drosophila phylogeny.</title>
        <authorList>
            <consortium name="Drosophila 12 Genomes Consortium"/>
            <person name="Clark A.G."/>
            <person name="Eisen M.B."/>
            <person name="Smith D.R."/>
            <person name="Bergman C.M."/>
            <person name="Oliver B."/>
            <person name="Markow T.A."/>
            <person name="Kaufman T.C."/>
            <person name="Kellis M."/>
            <person name="Gelbart W."/>
            <person name="Iyer V.N."/>
            <person name="Pollard D.A."/>
            <person name="Sackton T.B."/>
            <person name="Larracuente A.M."/>
            <person name="Singh N.D."/>
            <person name="Abad J.P."/>
            <person name="Abt D.N."/>
            <person name="Adryan B."/>
            <person name="Aguade M."/>
            <person name="Akashi H."/>
            <person name="Anderson W.W."/>
            <person name="Aquadro C.F."/>
            <person name="Ardell D.H."/>
            <person name="Arguello R."/>
            <person name="Artieri C.G."/>
            <person name="Barbash D.A."/>
            <person name="Barker D."/>
            <person name="Barsanti P."/>
            <person name="Batterham P."/>
            <person name="Batzoglou S."/>
            <person name="Begun D."/>
            <person name="Bhutkar A."/>
            <person name="Blanco E."/>
            <person name="Bosak S.A."/>
            <person name="Bradley R.K."/>
            <person name="Brand A.D."/>
            <person name="Brent M.R."/>
            <person name="Brooks A.N."/>
            <person name="Brown R.H."/>
            <person name="Butlin R.K."/>
            <person name="Caggese C."/>
            <person name="Calvi B.R."/>
            <person name="Bernardo de Carvalho A."/>
            <person name="Caspi A."/>
            <person name="Castrezana S."/>
            <person name="Celniker S.E."/>
            <person name="Chang J.L."/>
            <person name="Chapple C."/>
            <person name="Chatterji S."/>
            <person name="Chinwalla A."/>
            <person name="Civetta A."/>
            <person name="Clifton S.W."/>
            <person name="Comeron J.M."/>
            <person name="Costello J.C."/>
            <person name="Coyne J.A."/>
            <person name="Daub J."/>
            <person name="David R.G."/>
            <person name="Delcher A.L."/>
            <person name="Delehaunty K."/>
            <person name="Do C.B."/>
            <person name="Ebling H."/>
            <person name="Edwards K."/>
            <person name="Eickbush T."/>
            <person name="Evans J.D."/>
            <person name="Filipski A."/>
            <person name="Findeiss S."/>
            <person name="Freyhult E."/>
            <person name="Fulton L."/>
            <person name="Fulton R."/>
            <person name="Garcia A.C."/>
            <person name="Gardiner A."/>
            <person name="Garfield D.A."/>
            <person name="Garvin B.E."/>
            <person name="Gibson G."/>
            <person name="Gilbert D."/>
            <person name="Gnerre S."/>
            <person name="Godfrey J."/>
            <person name="Good R."/>
            <person name="Gotea V."/>
            <person name="Gravely B."/>
            <person name="Greenberg A.J."/>
            <person name="Griffiths-Jones S."/>
            <person name="Gross S."/>
            <person name="Guigo R."/>
            <person name="Gustafson E.A."/>
            <person name="Haerty W."/>
            <person name="Hahn M.W."/>
            <person name="Halligan D.L."/>
            <person name="Halpern A.L."/>
            <person name="Halter G.M."/>
            <person name="Han M.V."/>
            <person name="Heger A."/>
            <person name="Hillier L."/>
            <person name="Hinrichs A.S."/>
            <person name="Holmes I."/>
            <person name="Hoskins R.A."/>
            <person name="Hubisz M.J."/>
            <person name="Hultmark D."/>
            <person name="Huntley M.A."/>
            <person name="Jaffe D.B."/>
            <person name="Jagadeeshan S."/>
            <person name="Jeck W.R."/>
            <person name="Johnson J."/>
            <person name="Jones C.D."/>
            <person name="Jordan W.C."/>
            <person name="Karpen G.H."/>
            <person name="Kataoka E."/>
            <person name="Keightley P.D."/>
            <person name="Kheradpour P."/>
            <person name="Kirkness E.F."/>
            <person name="Koerich L.B."/>
            <person name="Kristiansen K."/>
            <person name="Kudrna D."/>
            <person name="Kulathinal R.J."/>
            <person name="Kumar S."/>
            <person name="Kwok R."/>
            <person name="Lander E."/>
            <person name="Langley C.H."/>
            <person name="Lapoint R."/>
            <person name="Lazzaro B.P."/>
            <person name="Lee S.J."/>
            <person name="Levesque L."/>
            <person name="Li R."/>
            <person name="Lin C.F."/>
            <person name="Lin M.F."/>
            <person name="Lindblad-Toh K."/>
            <person name="Llopart A."/>
            <person name="Long M."/>
            <person name="Low L."/>
            <person name="Lozovsky E."/>
            <person name="Lu J."/>
            <person name="Luo M."/>
            <person name="Machado C.A."/>
            <person name="Makalowski W."/>
            <person name="Marzo M."/>
            <person name="Matsuda M."/>
            <person name="Matzkin L."/>
            <person name="McAllister B."/>
            <person name="McBride C.S."/>
            <person name="McKernan B."/>
            <person name="McKernan K."/>
            <person name="Mendez-Lago M."/>
            <person name="Minx P."/>
            <person name="Mollenhauer M.U."/>
            <person name="Montooth K."/>
            <person name="Mount S.M."/>
            <person name="Mu X."/>
            <person name="Myers E."/>
            <person name="Negre B."/>
            <person name="Newfeld S."/>
            <person name="Nielsen R."/>
            <person name="Noor M.A."/>
            <person name="O'Grady P."/>
            <person name="Pachter L."/>
            <person name="Papaceit M."/>
            <person name="Parisi M.J."/>
            <person name="Parisi M."/>
            <person name="Parts L."/>
            <person name="Pedersen J.S."/>
            <person name="Pesole G."/>
            <person name="Phillippy A.M."/>
            <person name="Ponting C.P."/>
            <person name="Pop M."/>
            <person name="Porcelli D."/>
            <person name="Powell J.R."/>
            <person name="Prohaska S."/>
            <person name="Pruitt K."/>
            <person name="Puig M."/>
            <person name="Quesneville H."/>
            <person name="Ram K.R."/>
            <person name="Rand D."/>
            <person name="Rasmussen M.D."/>
            <person name="Reed L.K."/>
            <person name="Reenan R."/>
            <person name="Reily A."/>
            <person name="Remington K.A."/>
            <person name="Rieger T.T."/>
            <person name="Ritchie M.G."/>
            <person name="Robin C."/>
            <person name="Rogers Y.H."/>
            <person name="Rohde C."/>
            <person name="Rozas J."/>
            <person name="Rubenfield M.J."/>
            <person name="Ruiz A."/>
            <person name="Russo S."/>
            <person name="Salzberg S.L."/>
            <person name="Sanchez-Gracia A."/>
            <person name="Saranga D.J."/>
            <person name="Sato H."/>
            <person name="Schaeffer S.W."/>
            <person name="Schatz M.C."/>
            <person name="Schlenke T."/>
            <person name="Schwartz R."/>
            <person name="Segarra C."/>
            <person name="Singh R.S."/>
            <person name="Sirot L."/>
            <person name="Sirota M."/>
            <person name="Sisneros N.B."/>
            <person name="Smith C.D."/>
            <person name="Smith T.F."/>
            <person name="Spieth J."/>
            <person name="Stage D.E."/>
            <person name="Stark A."/>
            <person name="Stephan W."/>
            <person name="Strausberg R.L."/>
            <person name="Strempel S."/>
            <person name="Sturgill D."/>
            <person name="Sutton G."/>
            <person name="Sutton G.G."/>
            <person name="Tao W."/>
            <person name="Teichmann S."/>
            <person name="Tobari Y.N."/>
            <person name="Tomimura Y."/>
            <person name="Tsolas J.M."/>
            <person name="Valente V.L."/>
            <person name="Venter E."/>
            <person name="Venter J.C."/>
            <person name="Vicario S."/>
            <person name="Vieira F.G."/>
            <person name="Vilella A.J."/>
            <person name="Villasante A."/>
            <person name="Walenz B."/>
            <person name="Wang J."/>
            <person name="Wasserman M."/>
            <person name="Watts T."/>
            <person name="Wilson D."/>
            <person name="Wilson R.K."/>
            <person name="Wing R.A."/>
            <person name="Wolfner M.F."/>
            <person name="Wong A."/>
            <person name="Wong G.K."/>
            <person name="Wu C.I."/>
            <person name="Wu G."/>
            <person name="Yamamoto D."/>
            <person name="Yang H.P."/>
            <person name="Yang S.P."/>
            <person name="Yorke J.A."/>
            <person name="Yoshida K."/>
            <person name="Zdobnov E."/>
            <person name="Zhang P."/>
            <person name="Zhang Y."/>
            <person name="Zimin A.V."/>
            <person name="Baldwin J."/>
            <person name="Abdouelleil A."/>
            <person name="Abdulkadir J."/>
            <person name="Abebe A."/>
            <person name="Abera B."/>
            <person name="Abreu J."/>
            <person name="Acer S.C."/>
            <person name="Aftuck L."/>
            <person name="Alexander A."/>
            <person name="An P."/>
            <person name="Anderson E."/>
            <person name="Anderson S."/>
            <person name="Arachi H."/>
            <person name="Azer M."/>
            <person name="Bachantsang P."/>
            <person name="Barry A."/>
            <person name="Bayul T."/>
            <person name="Berlin A."/>
            <person name="Bessette D."/>
            <person name="Bloom T."/>
            <person name="Blye J."/>
            <person name="Boguslavskiy L."/>
            <person name="Bonnet C."/>
            <person name="Boukhgalter B."/>
            <person name="Bourzgui I."/>
            <person name="Brown A."/>
            <person name="Cahill P."/>
            <person name="Channer S."/>
            <person name="Cheshatsang Y."/>
            <person name="Chuda L."/>
            <person name="Citroen M."/>
            <person name="Collymore A."/>
            <person name="Cooke P."/>
            <person name="Costello M."/>
            <person name="D'Aco K."/>
            <person name="Daza R."/>
            <person name="De Haan G."/>
            <person name="DeGray S."/>
            <person name="DeMaso C."/>
            <person name="Dhargay N."/>
            <person name="Dooley K."/>
            <person name="Dooley E."/>
            <person name="Doricent M."/>
            <person name="Dorje P."/>
            <person name="Dorjee K."/>
            <person name="Dupes A."/>
            <person name="Elong R."/>
            <person name="Falk J."/>
            <person name="Farina A."/>
            <person name="Faro S."/>
            <person name="Ferguson D."/>
            <person name="Fisher S."/>
            <person name="Foley C.D."/>
            <person name="Franke A."/>
            <person name="Friedrich D."/>
            <person name="Gadbois L."/>
            <person name="Gearin G."/>
            <person name="Gearin C.R."/>
            <person name="Giannoukos G."/>
            <person name="Goode T."/>
            <person name="Graham J."/>
            <person name="Grandbois E."/>
            <person name="Grewal S."/>
            <person name="Gyaltsen K."/>
            <person name="Hafez N."/>
            <person name="Hagos B."/>
            <person name="Hall J."/>
            <person name="Henson C."/>
            <person name="Hollinger A."/>
            <person name="Honan T."/>
            <person name="Huard M.D."/>
            <person name="Hughes L."/>
            <person name="Hurhula B."/>
            <person name="Husby M.E."/>
            <person name="Kamat A."/>
            <person name="Kanga B."/>
            <person name="Kashin S."/>
            <person name="Khazanovich D."/>
            <person name="Kisner P."/>
            <person name="Lance K."/>
            <person name="Lara M."/>
            <person name="Lee W."/>
            <person name="Lennon N."/>
            <person name="Letendre F."/>
            <person name="LeVine R."/>
            <person name="Lipovsky A."/>
            <person name="Liu X."/>
            <person name="Liu J."/>
            <person name="Liu S."/>
            <person name="Lokyitsang T."/>
            <person name="Lokyitsang Y."/>
            <person name="Lubonja R."/>
            <person name="Lui A."/>
            <person name="MacDonald P."/>
            <person name="Magnisalis V."/>
            <person name="Maru K."/>
            <person name="Matthews C."/>
            <person name="McCusker W."/>
            <person name="McDonough S."/>
            <person name="Mehta T."/>
            <person name="Meldrim J."/>
            <person name="Meneus L."/>
            <person name="Mihai O."/>
            <person name="Mihalev A."/>
            <person name="Mihova T."/>
            <person name="Mittelman R."/>
            <person name="Mlenga V."/>
            <person name="Montmayeur A."/>
            <person name="Mulrain L."/>
            <person name="Navidi A."/>
            <person name="Naylor J."/>
            <person name="Negash T."/>
            <person name="Nguyen T."/>
            <person name="Nguyen N."/>
            <person name="Nicol R."/>
            <person name="Norbu C."/>
            <person name="Norbu N."/>
            <person name="Novod N."/>
            <person name="O'Neill B."/>
            <person name="Osman S."/>
            <person name="Markiewicz E."/>
            <person name="Oyono O.L."/>
            <person name="Patti C."/>
            <person name="Phunkhang P."/>
            <person name="Pierre F."/>
            <person name="Priest M."/>
            <person name="Raghuraman S."/>
            <person name="Rege F."/>
            <person name="Reyes R."/>
            <person name="Rise C."/>
            <person name="Rogov P."/>
            <person name="Ross K."/>
            <person name="Ryan E."/>
            <person name="Settipalli S."/>
            <person name="Shea T."/>
            <person name="Sherpa N."/>
            <person name="Shi L."/>
            <person name="Shih D."/>
            <person name="Sparrow T."/>
            <person name="Spaulding J."/>
            <person name="Stalker J."/>
            <person name="Stange-Thomann N."/>
            <person name="Stavropoulos S."/>
            <person name="Stone C."/>
            <person name="Strader C."/>
            <person name="Tesfaye S."/>
            <person name="Thomson T."/>
            <person name="Thoulutsang Y."/>
            <person name="Thoulutsang D."/>
            <person name="Topham K."/>
            <person name="Topping I."/>
            <person name="Tsamla T."/>
            <person name="Vassiliev H."/>
            <person name="Vo A."/>
            <person name="Wangchuk T."/>
            <person name="Wangdi T."/>
            <person name="Weiand M."/>
            <person name="Wilkinson J."/>
            <person name="Wilson A."/>
            <person name="Yadav S."/>
            <person name="Young G."/>
            <person name="Yu Q."/>
            <person name="Zembek L."/>
            <person name="Zhong D."/>
            <person name="Zimmer A."/>
            <person name="Zwirko Z."/>
            <person name="Jaffe D.B."/>
            <person name="Alvarez P."/>
            <person name="Brockman W."/>
            <person name="Butler J."/>
            <person name="Chin C."/>
            <person name="Gnerre S."/>
            <person name="Grabherr M."/>
            <person name="Kleber M."/>
            <person name="Mauceli E."/>
            <person name="MacCallum I."/>
        </authorList>
    </citation>
    <scope>NUCLEOTIDE SEQUENCE [LARGE SCALE GENOMIC DNA]</scope>
    <source>
        <strain evidence="10">Tucson 14030-0811.24</strain>
    </source>
</reference>
<feature type="transmembrane region" description="Helical" evidence="8">
    <location>
        <begin position="360"/>
        <end position="380"/>
    </location>
</feature>
<keyword evidence="6 8" id="KW-0675">Receptor</keyword>
<accession>B4NAP9</accession>
<dbReference type="InterPro" id="IPR013604">
    <property type="entry name" value="7TM_chemorcpt"/>
</dbReference>
<evidence type="ECO:0000256" key="3">
    <source>
        <dbReference type="ARBA" id="ARBA00022692"/>
    </source>
</evidence>
<evidence type="ECO:0000256" key="8">
    <source>
        <dbReference type="RuleBase" id="RU363108"/>
    </source>
</evidence>
<dbReference type="GO" id="GO:0043025">
    <property type="term" value="C:neuronal cell body"/>
    <property type="evidence" value="ECO:0007669"/>
    <property type="project" value="TreeGrafter"/>
</dbReference>
<evidence type="ECO:0000256" key="7">
    <source>
        <dbReference type="ARBA" id="ARBA00023224"/>
    </source>
</evidence>
<feature type="transmembrane region" description="Helical" evidence="8">
    <location>
        <begin position="250"/>
        <end position="269"/>
    </location>
</feature>
<dbReference type="FunCoup" id="B4NAP9">
    <property type="interactions" value="11"/>
</dbReference>
<organism evidence="9 10">
    <name type="scientific">Drosophila willistoni</name>
    <name type="common">Fruit fly</name>
    <dbReference type="NCBI Taxonomy" id="7260"/>
    <lineage>
        <taxon>Eukaryota</taxon>
        <taxon>Metazoa</taxon>
        <taxon>Ecdysozoa</taxon>
        <taxon>Arthropoda</taxon>
        <taxon>Hexapoda</taxon>
        <taxon>Insecta</taxon>
        <taxon>Pterygota</taxon>
        <taxon>Neoptera</taxon>
        <taxon>Endopterygota</taxon>
        <taxon>Diptera</taxon>
        <taxon>Brachycera</taxon>
        <taxon>Muscomorpha</taxon>
        <taxon>Ephydroidea</taxon>
        <taxon>Drosophilidae</taxon>
        <taxon>Drosophila</taxon>
        <taxon>Sophophora</taxon>
    </lineage>
</organism>
<protein>
    <recommendedName>
        <fullName evidence="8">Gustatory receptor</fullName>
    </recommendedName>
</protein>
<dbReference type="OrthoDB" id="6366728at2759"/>
<proteinExistence type="inferred from homology"/>
<dbReference type="Proteomes" id="UP000007798">
    <property type="component" value="Unassembled WGS sequence"/>
</dbReference>
<evidence type="ECO:0000256" key="1">
    <source>
        <dbReference type="ARBA" id="ARBA00004651"/>
    </source>
</evidence>
<dbReference type="OMA" id="INPLVAC"/>
<evidence type="ECO:0000256" key="6">
    <source>
        <dbReference type="ARBA" id="ARBA00023170"/>
    </source>
</evidence>
<feature type="transmembrane region" description="Helical" evidence="8">
    <location>
        <begin position="80"/>
        <end position="99"/>
    </location>
</feature>
<feature type="transmembrane region" description="Helical" evidence="8">
    <location>
        <begin position="37"/>
        <end position="60"/>
    </location>
</feature>
<dbReference type="GO" id="GO:0005886">
    <property type="term" value="C:plasma membrane"/>
    <property type="evidence" value="ECO:0007669"/>
    <property type="project" value="UniProtKB-SubCell"/>
</dbReference>
<dbReference type="GO" id="GO:0030424">
    <property type="term" value="C:axon"/>
    <property type="evidence" value="ECO:0007669"/>
    <property type="project" value="TreeGrafter"/>
</dbReference>
<evidence type="ECO:0000256" key="5">
    <source>
        <dbReference type="ARBA" id="ARBA00023136"/>
    </source>
</evidence>
<feature type="transmembrane region" description="Helical" evidence="8">
    <location>
        <begin position="281"/>
        <end position="302"/>
    </location>
</feature>
<sequence length="400" mass="46469">MDGRFLAKARPYLQVLSIFTLAPPPGCYGWRNSRRWIVAYTCYVLATLLIGIYVNCMNIVALNQETDFYELEDFTKALGAAQKGFQALFLITLHLNMALQYRRFAHIYVDIYDLEMDVEHTTRCHEPNGFSLRLRLFLSCGLWFCTLMPAYSRFTYPALTFLTRFDKALTAWIMIILQTICVEYCVFVNLMHEFLVRLHCTLGQLQDELADCRTPEMLHALCMALRENQQLLGRTWQLVGELDKYFTPPMLCLFLNNGMAILHVVNWAYIQALNPNDCCRYWRFGNMIILILNVLVPCWLAQGCADTYNKFLRTIHNIRGRRSLPNFSMLTMGIREYSLQLQHLRLRFTCGGFFDINLKYFGGMILTIVSYTIILIQFKLQSLVRASNRSNLTVPSDKST</sequence>
<feature type="transmembrane region" description="Helical" evidence="8">
    <location>
        <begin position="171"/>
        <end position="190"/>
    </location>
</feature>
<keyword evidence="7 8" id="KW-0807">Transducer</keyword>
<dbReference type="AlphaFoldDB" id="B4NAP9"/>
<comment type="subcellular location">
    <subcellularLocation>
        <location evidence="1 8">Cell membrane</location>
        <topology evidence="1 8">Multi-pass membrane protein</topology>
    </subcellularLocation>
</comment>
<dbReference type="KEGG" id="dwi:6647060"/>
<dbReference type="HOGENOM" id="CLU_682014_0_0_1"/>
<dbReference type="GO" id="GO:0007165">
    <property type="term" value="P:signal transduction"/>
    <property type="evidence" value="ECO:0007669"/>
    <property type="project" value="UniProtKB-KW"/>
</dbReference>
<dbReference type="Pfam" id="PF08395">
    <property type="entry name" value="7tm_7"/>
    <property type="match status" value="1"/>
</dbReference>
<dbReference type="InParanoid" id="B4NAP9"/>
<dbReference type="EMBL" id="CH964232">
    <property type="protein sequence ID" value="EDW80863.1"/>
    <property type="molecule type" value="Genomic_DNA"/>
</dbReference>
<comment type="similarity">
    <text evidence="8">Belongs to the insect chemoreceptor superfamily. Gustatory receptor (GR) family.</text>
</comment>
<keyword evidence="3 8" id="KW-0812">Transmembrane</keyword>
<evidence type="ECO:0000313" key="9">
    <source>
        <dbReference type="EMBL" id="EDW80863.1"/>
    </source>
</evidence>
<keyword evidence="5 8" id="KW-0472">Membrane</keyword>
<evidence type="ECO:0000256" key="4">
    <source>
        <dbReference type="ARBA" id="ARBA00022989"/>
    </source>
</evidence>
<dbReference type="GO" id="GO:0033041">
    <property type="term" value="F:sweet taste receptor activity"/>
    <property type="evidence" value="ECO:0007669"/>
    <property type="project" value="TreeGrafter"/>
</dbReference>
<comment type="function">
    <text evidence="8">Gustatory receptor which mediates acceptance or avoidance behavior, depending on its substrates.</text>
</comment>
<dbReference type="eggNOG" id="ENOG502T7X7">
    <property type="taxonomic scope" value="Eukaryota"/>
</dbReference>
<dbReference type="PhylomeDB" id="B4NAP9"/>
<dbReference type="GO" id="GO:0030425">
    <property type="term" value="C:dendrite"/>
    <property type="evidence" value="ECO:0007669"/>
    <property type="project" value="TreeGrafter"/>
</dbReference>
<dbReference type="PANTHER" id="PTHR21143:SF131">
    <property type="entry name" value="GUSTATORY AND ODORANT RECEPTOR 63A-RELATED"/>
    <property type="match status" value="1"/>
</dbReference>
<feature type="transmembrane region" description="Helical" evidence="8">
    <location>
        <begin position="132"/>
        <end position="151"/>
    </location>
</feature>
<keyword evidence="2 8" id="KW-1003">Cell membrane</keyword>
<evidence type="ECO:0000256" key="2">
    <source>
        <dbReference type="ARBA" id="ARBA00022475"/>
    </source>
</evidence>